<dbReference type="PANTHER" id="PTHR18901:SF38">
    <property type="entry name" value="PSEUDOURIDINE-5'-PHOSPHATASE"/>
    <property type="match status" value="1"/>
</dbReference>
<dbReference type="EMBL" id="BMDY01000009">
    <property type="protein sequence ID" value="GGB04936.1"/>
    <property type="molecule type" value="Genomic_DNA"/>
</dbReference>
<name>A0ABQ1I0J4_9ALTE</name>
<keyword evidence="2" id="KW-1185">Reference proteome</keyword>
<dbReference type="SFLD" id="SFLDG01135">
    <property type="entry name" value="C1.5.6:_HAD__Beta-PGM__Phospha"/>
    <property type="match status" value="1"/>
</dbReference>
<evidence type="ECO:0000313" key="1">
    <source>
        <dbReference type="EMBL" id="GGB04936.1"/>
    </source>
</evidence>
<dbReference type="Proteomes" id="UP000651977">
    <property type="component" value="Unassembled WGS sequence"/>
</dbReference>
<dbReference type="SFLD" id="SFLDG01129">
    <property type="entry name" value="C1.5:_HAD__Beta-PGM__Phosphata"/>
    <property type="match status" value="1"/>
</dbReference>
<dbReference type="InterPro" id="IPR023198">
    <property type="entry name" value="PGP-like_dom2"/>
</dbReference>
<dbReference type="CDD" id="cd07505">
    <property type="entry name" value="HAD_BPGM-like"/>
    <property type="match status" value="1"/>
</dbReference>
<accession>A0ABQ1I0J4</accession>
<dbReference type="Gene3D" id="1.10.150.240">
    <property type="entry name" value="Putative phosphatase, domain 2"/>
    <property type="match status" value="1"/>
</dbReference>
<dbReference type="InterPro" id="IPR036412">
    <property type="entry name" value="HAD-like_sf"/>
</dbReference>
<dbReference type="Pfam" id="PF00702">
    <property type="entry name" value="Hydrolase"/>
    <property type="match status" value="1"/>
</dbReference>
<dbReference type="NCBIfam" id="TIGR01509">
    <property type="entry name" value="HAD-SF-IA-v3"/>
    <property type="match status" value="1"/>
</dbReference>
<protein>
    <submittedName>
        <fullName evidence="1">Phosphoglycolate phosphatase</fullName>
    </submittedName>
</protein>
<comment type="caution">
    <text evidence="1">The sequence shown here is derived from an EMBL/GenBank/DDBJ whole genome shotgun (WGS) entry which is preliminary data.</text>
</comment>
<dbReference type="Gene3D" id="3.40.50.1000">
    <property type="entry name" value="HAD superfamily/HAD-like"/>
    <property type="match status" value="1"/>
</dbReference>
<dbReference type="SFLD" id="SFLDS00003">
    <property type="entry name" value="Haloacid_Dehalogenase"/>
    <property type="match status" value="1"/>
</dbReference>
<sequence length="215" mass="23767">MSYQAAVFDMDGLLLDSERVSYDTFAAACHDLGIEFKEQVYLKIIGTNAQQIKRIIVDGYGPELPYDELRALWLDKYHAITMHQALPVKEGVVELLEWLKSKAIPMAVATSSNRQVAQVKLTNAKLIDYFDSLSTGCQVTHSKPHPEIFLTAASTLSVAPERCLAFEDSDNGVRAAVSAGMHVYQIPDLIEPSEQLKSLGHRICGSLSEALSELR</sequence>
<gene>
    <name evidence="1" type="ORF">GCM10007414_17770</name>
</gene>
<dbReference type="SUPFAM" id="SSF56784">
    <property type="entry name" value="HAD-like"/>
    <property type="match status" value="1"/>
</dbReference>
<reference evidence="2" key="1">
    <citation type="journal article" date="2019" name="Int. J. Syst. Evol. Microbiol.">
        <title>The Global Catalogue of Microorganisms (GCM) 10K type strain sequencing project: providing services to taxonomists for standard genome sequencing and annotation.</title>
        <authorList>
            <consortium name="The Broad Institute Genomics Platform"/>
            <consortium name="The Broad Institute Genome Sequencing Center for Infectious Disease"/>
            <person name="Wu L."/>
            <person name="Ma J."/>
        </authorList>
    </citation>
    <scope>NUCLEOTIDE SEQUENCE [LARGE SCALE GENOMIC DNA]</scope>
    <source>
        <strain evidence="2">CGMCC 1.10131</strain>
    </source>
</reference>
<proteinExistence type="predicted"/>
<dbReference type="InterPro" id="IPR023214">
    <property type="entry name" value="HAD_sf"/>
</dbReference>
<organism evidence="1 2">
    <name type="scientific">Agarivorans gilvus</name>
    <dbReference type="NCBI Taxonomy" id="680279"/>
    <lineage>
        <taxon>Bacteria</taxon>
        <taxon>Pseudomonadati</taxon>
        <taxon>Pseudomonadota</taxon>
        <taxon>Gammaproteobacteria</taxon>
        <taxon>Alteromonadales</taxon>
        <taxon>Alteromonadaceae</taxon>
        <taxon>Agarivorans</taxon>
    </lineage>
</organism>
<dbReference type="RefSeq" id="WP_055734316.1">
    <property type="nucleotide sequence ID" value="NZ_BMDY01000009.1"/>
</dbReference>
<evidence type="ECO:0000313" key="2">
    <source>
        <dbReference type="Proteomes" id="UP000651977"/>
    </source>
</evidence>
<dbReference type="InterPro" id="IPR006439">
    <property type="entry name" value="HAD-SF_hydro_IA"/>
</dbReference>
<dbReference type="PANTHER" id="PTHR18901">
    <property type="entry name" value="2-DEOXYGLUCOSE-6-PHOSPHATE PHOSPHATASE 2"/>
    <property type="match status" value="1"/>
</dbReference>
<dbReference type="PRINTS" id="PR00413">
    <property type="entry name" value="HADHALOGNASE"/>
</dbReference>